<gene>
    <name evidence="1" type="ORF">GGG17_13235</name>
</gene>
<comment type="caution">
    <text evidence="1">The sequence shown here is derived from an EMBL/GenBank/DDBJ whole genome shotgun (WGS) entry which is preliminary data.</text>
</comment>
<organism evidence="1 2">
    <name type="scientific">Arsenicicoccus cauae</name>
    <dbReference type="NCBI Taxonomy" id="2663847"/>
    <lineage>
        <taxon>Bacteria</taxon>
        <taxon>Bacillati</taxon>
        <taxon>Actinomycetota</taxon>
        <taxon>Actinomycetes</taxon>
        <taxon>Micrococcales</taxon>
        <taxon>Intrasporangiaceae</taxon>
        <taxon>Arsenicicoccus</taxon>
    </lineage>
</organism>
<dbReference type="AlphaFoldDB" id="A0A6I3IFU2"/>
<accession>A0A6I3IFU2</accession>
<dbReference type="InterPro" id="IPR046040">
    <property type="entry name" value="DUF5998"/>
</dbReference>
<reference evidence="1 2" key="1">
    <citation type="submission" date="2019-11" db="EMBL/GenBank/DDBJ databases">
        <title>Whole genome sequencing identifies a novel species of the genus Arsenicicoccus isolated from human blood.</title>
        <authorList>
            <person name="Jeong J.H."/>
            <person name="Kweon O.J."/>
            <person name="Kim H.R."/>
            <person name="Kim T.-H."/>
            <person name="Ha S.-M."/>
            <person name="Lee M.-K."/>
        </authorList>
    </citation>
    <scope>NUCLEOTIDE SEQUENCE [LARGE SCALE GENOMIC DNA]</scope>
    <source>
        <strain evidence="1 2">MKL-02</strain>
    </source>
</reference>
<dbReference type="EMBL" id="WLVL01000040">
    <property type="protein sequence ID" value="MTB72912.1"/>
    <property type="molecule type" value="Genomic_DNA"/>
</dbReference>
<protein>
    <submittedName>
        <fullName evidence="1">Phosphodiesterase</fullName>
    </submittedName>
</protein>
<sequence>MPRASQTPADLLPHPLRRDIERAGYYPALVADVVAEAACGEEVVEHLVHQETTFDHDGILRHVTVLVLTPSRLVVGHVDDHVDAAASAGVPRTGRAADRPVDTVVTATSESVPLSSVRGVMLTHVVASAASYRPGSLGGEVTVSLGWGAVNRVDLMPATCDNPDCDADHGYEGTISSDDISFRVSADADGPEAVAQARAFARALSLATGR</sequence>
<dbReference type="Pfam" id="PF19461">
    <property type="entry name" value="DUF5998"/>
    <property type="match status" value="1"/>
</dbReference>
<dbReference type="Proteomes" id="UP000431092">
    <property type="component" value="Unassembled WGS sequence"/>
</dbReference>
<keyword evidence="2" id="KW-1185">Reference proteome</keyword>
<name>A0A6I3IFU2_9MICO</name>
<evidence type="ECO:0000313" key="1">
    <source>
        <dbReference type="EMBL" id="MTB72912.1"/>
    </source>
</evidence>
<proteinExistence type="predicted"/>
<evidence type="ECO:0000313" key="2">
    <source>
        <dbReference type="Proteomes" id="UP000431092"/>
    </source>
</evidence>